<reference evidence="9" key="1">
    <citation type="submission" date="2021-06" db="EMBL/GenBank/DDBJ databases">
        <title>Parelaphostrongylus tenuis whole genome reference sequence.</title>
        <authorList>
            <person name="Garwood T.J."/>
            <person name="Larsen P.A."/>
            <person name="Fountain-Jones N.M."/>
            <person name="Garbe J.R."/>
            <person name="Macchietto M.G."/>
            <person name="Kania S.A."/>
            <person name="Gerhold R.W."/>
            <person name="Richards J.E."/>
            <person name="Wolf T.M."/>
        </authorList>
    </citation>
    <scope>NUCLEOTIDE SEQUENCE</scope>
    <source>
        <strain evidence="9">MNPRO001-30</strain>
        <tissue evidence="9">Meninges</tissue>
    </source>
</reference>
<keyword evidence="6" id="KW-0175">Coiled coil</keyword>
<evidence type="ECO:0000256" key="6">
    <source>
        <dbReference type="SAM" id="Coils"/>
    </source>
</evidence>
<dbReference type="PROSITE" id="PS50089">
    <property type="entry name" value="ZF_RING_2"/>
    <property type="match status" value="1"/>
</dbReference>
<dbReference type="InterPro" id="IPR013083">
    <property type="entry name" value="Znf_RING/FYVE/PHD"/>
</dbReference>
<gene>
    <name evidence="9" type="ORF">KIN20_005422</name>
</gene>
<sequence>MKPQLARFRWEPDFTRGANSCFLFGRTSSTFLKQPFRMSDFMHCNSCYRQPLDPACPKYFLTSCYHILCQNCLQQQVAVHPILCSVCRNEMQVMEINSAMDSKLKDLFMPPKKLIEEKMAALKRKYDFHQTLVRSVLGHLKKQREKLDQLTKYCQQQTRLTKEREKELNDLKEWVTVAEMKMKENEQEKVCLLKEIEDMKKLSKRFGRDIGYESTIDKIFADTGNTYSSTFNQRTPTHNATTCQASLAFNGNFETDSDYHPSSSSFLQSSNVTISGELGSLASSCASPQSSVNNSLTSEMTTPKMLGLPKKGAGSSGGLLRKTPTGSDNVNPYAEVFNRASILQKRNNRALSSKPNVCAGSKQSMLRFPTKSPTMSGYVTHGTIIPRVNTPSSLG</sequence>
<dbReference type="PROSITE" id="PS00518">
    <property type="entry name" value="ZF_RING_1"/>
    <property type="match status" value="1"/>
</dbReference>
<dbReference type="PANTHER" id="PTHR22663">
    <property type="entry name" value="RING FINGER PROTEIN NARYA-RELATED"/>
    <property type="match status" value="1"/>
</dbReference>
<dbReference type="GO" id="GO:0016925">
    <property type="term" value="P:protein sumoylation"/>
    <property type="evidence" value="ECO:0007669"/>
    <property type="project" value="TreeGrafter"/>
</dbReference>
<dbReference type="Gene3D" id="3.30.40.10">
    <property type="entry name" value="Zinc/RING finger domain, C3HC4 (zinc finger)"/>
    <property type="match status" value="1"/>
</dbReference>
<dbReference type="GO" id="GO:0019789">
    <property type="term" value="F:SUMO transferase activity"/>
    <property type="evidence" value="ECO:0007669"/>
    <property type="project" value="InterPro"/>
</dbReference>
<evidence type="ECO:0000313" key="9">
    <source>
        <dbReference type="EMBL" id="KAJ1349772.1"/>
    </source>
</evidence>
<keyword evidence="3" id="KW-0862">Zinc</keyword>
<dbReference type="EMBL" id="JAHQIW010000743">
    <property type="protein sequence ID" value="KAJ1349772.1"/>
    <property type="molecule type" value="Genomic_DNA"/>
</dbReference>
<organism evidence="9 10">
    <name type="scientific">Parelaphostrongylus tenuis</name>
    <name type="common">Meningeal worm</name>
    <dbReference type="NCBI Taxonomy" id="148309"/>
    <lineage>
        <taxon>Eukaryota</taxon>
        <taxon>Metazoa</taxon>
        <taxon>Ecdysozoa</taxon>
        <taxon>Nematoda</taxon>
        <taxon>Chromadorea</taxon>
        <taxon>Rhabditida</taxon>
        <taxon>Rhabditina</taxon>
        <taxon>Rhabditomorpha</taxon>
        <taxon>Strongyloidea</taxon>
        <taxon>Metastrongylidae</taxon>
        <taxon>Parelaphostrongylus</taxon>
    </lineage>
</organism>
<evidence type="ECO:0000256" key="2">
    <source>
        <dbReference type="ARBA" id="ARBA00022771"/>
    </source>
</evidence>
<name>A0AAD5M019_PARTN</name>
<evidence type="ECO:0000256" key="1">
    <source>
        <dbReference type="ARBA" id="ARBA00022723"/>
    </source>
</evidence>
<evidence type="ECO:0000313" key="10">
    <source>
        <dbReference type="Proteomes" id="UP001196413"/>
    </source>
</evidence>
<evidence type="ECO:0000256" key="3">
    <source>
        <dbReference type="ARBA" id="ARBA00022833"/>
    </source>
</evidence>
<proteinExistence type="predicted"/>
<dbReference type="InterPro" id="IPR001841">
    <property type="entry name" value="Znf_RING"/>
</dbReference>
<dbReference type="SUPFAM" id="SSF57850">
    <property type="entry name" value="RING/U-box"/>
    <property type="match status" value="1"/>
</dbReference>
<feature type="domain" description="RING-type" evidence="8">
    <location>
        <begin position="44"/>
        <end position="88"/>
    </location>
</feature>
<keyword evidence="1" id="KW-0479">Metal-binding</keyword>
<evidence type="ECO:0000256" key="4">
    <source>
        <dbReference type="ARBA" id="ARBA00023254"/>
    </source>
</evidence>
<keyword evidence="2 5" id="KW-0863">Zinc-finger</keyword>
<feature type="compositionally biased region" description="Low complexity" evidence="7">
    <location>
        <begin position="286"/>
        <end position="295"/>
    </location>
</feature>
<evidence type="ECO:0000256" key="5">
    <source>
        <dbReference type="PROSITE-ProRule" id="PRU00175"/>
    </source>
</evidence>
<accession>A0AAD5M019</accession>
<dbReference type="Pfam" id="PF14634">
    <property type="entry name" value="zf-RING_5"/>
    <property type="match status" value="1"/>
</dbReference>
<dbReference type="GO" id="GO:0008270">
    <property type="term" value="F:zinc ion binding"/>
    <property type="evidence" value="ECO:0007669"/>
    <property type="project" value="UniProtKB-KW"/>
</dbReference>
<dbReference type="PANTHER" id="PTHR22663:SF17">
    <property type="entry name" value="RING FINGER PROTEIN NARYA-RELATED"/>
    <property type="match status" value="1"/>
</dbReference>
<dbReference type="GO" id="GO:0000795">
    <property type="term" value="C:synaptonemal complex"/>
    <property type="evidence" value="ECO:0007669"/>
    <property type="project" value="InterPro"/>
</dbReference>
<dbReference type="GO" id="GO:0007129">
    <property type="term" value="P:homologous chromosome pairing at meiosis"/>
    <property type="evidence" value="ECO:0007669"/>
    <property type="project" value="TreeGrafter"/>
</dbReference>
<evidence type="ECO:0000259" key="8">
    <source>
        <dbReference type="PROSITE" id="PS50089"/>
    </source>
</evidence>
<dbReference type="InterPro" id="IPR042123">
    <property type="entry name" value="Zip3/RNF212-like"/>
</dbReference>
<dbReference type="GO" id="GO:0007131">
    <property type="term" value="P:reciprocal meiotic recombination"/>
    <property type="evidence" value="ECO:0007669"/>
    <property type="project" value="InterPro"/>
</dbReference>
<feature type="coiled-coil region" evidence="6">
    <location>
        <begin position="140"/>
        <end position="202"/>
    </location>
</feature>
<comment type="caution">
    <text evidence="9">The sequence shown here is derived from an EMBL/GenBank/DDBJ whole genome shotgun (WGS) entry which is preliminary data.</text>
</comment>
<dbReference type="InterPro" id="IPR017907">
    <property type="entry name" value="Znf_RING_CS"/>
</dbReference>
<protein>
    <recommendedName>
        <fullName evidence="8">RING-type domain-containing protein</fullName>
    </recommendedName>
</protein>
<keyword evidence="10" id="KW-1185">Reference proteome</keyword>
<dbReference type="Proteomes" id="UP001196413">
    <property type="component" value="Unassembled WGS sequence"/>
</dbReference>
<feature type="region of interest" description="Disordered" evidence="7">
    <location>
        <begin position="286"/>
        <end position="332"/>
    </location>
</feature>
<evidence type="ECO:0000256" key="7">
    <source>
        <dbReference type="SAM" id="MobiDB-lite"/>
    </source>
</evidence>
<dbReference type="AlphaFoldDB" id="A0AAD5M019"/>
<keyword evidence="4" id="KW-0469">Meiosis</keyword>